<keyword evidence="1" id="KW-0812">Transmembrane</keyword>
<name>A0A382S2E2_9ZZZZ</name>
<keyword evidence="1" id="KW-0472">Membrane</keyword>
<dbReference type="EMBL" id="UINC01125917">
    <property type="protein sequence ID" value="SVD04076.1"/>
    <property type="molecule type" value="Genomic_DNA"/>
</dbReference>
<organism evidence="2">
    <name type="scientific">marine metagenome</name>
    <dbReference type="NCBI Taxonomy" id="408172"/>
    <lineage>
        <taxon>unclassified sequences</taxon>
        <taxon>metagenomes</taxon>
        <taxon>ecological metagenomes</taxon>
    </lineage>
</organism>
<keyword evidence="1" id="KW-1133">Transmembrane helix</keyword>
<evidence type="ECO:0000313" key="2">
    <source>
        <dbReference type="EMBL" id="SVD04076.1"/>
    </source>
</evidence>
<proteinExistence type="predicted"/>
<protein>
    <submittedName>
        <fullName evidence="2">Uncharacterized protein</fullName>
    </submittedName>
</protein>
<dbReference type="AlphaFoldDB" id="A0A382S2E2"/>
<sequence length="48" mass="5180">MFIFPGGYVFTHIVFWSVVGLVALGTNAVAIILVTGLVLLLFESVRKA</sequence>
<feature type="transmembrane region" description="Helical" evidence="1">
    <location>
        <begin position="13"/>
        <end position="42"/>
    </location>
</feature>
<accession>A0A382S2E2</accession>
<evidence type="ECO:0000256" key="1">
    <source>
        <dbReference type="SAM" id="Phobius"/>
    </source>
</evidence>
<reference evidence="2" key="1">
    <citation type="submission" date="2018-05" db="EMBL/GenBank/DDBJ databases">
        <authorList>
            <person name="Lanie J.A."/>
            <person name="Ng W.-L."/>
            <person name="Kazmierczak K.M."/>
            <person name="Andrzejewski T.M."/>
            <person name="Davidsen T.M."/>
            <person name="Wayne K.J."/>
            <person name="Tettelin H."/>
            <person name="Glass J.I."/>
            <person name="Rusch D."/>
            <person name="Podicherti R."/>
            <person name="Tsui H.-C.T."/>
            <person name="Winkler M.E."/>
        </authorList>
    </citation>
    <scope>NUCLEOTIDE SEQUENCE</scope>
</reference>
<gene>
    <name evidence="2" type="ORF">METZ01_LOCUS356930</name>
</gene>